<accession>A0A2H3TVH7</accession>
<protein>
    <submittedName>
        <fullName evidence="2">Uncharacterized protein</fullName>
    </submittedName>
</protein>
<organism evidence="2 3">
    <name type="scientific">Fusarium oxysporum</name>
    <name type="common">Fusarium vascular wilt</name>
    <dbReference type="NCBI Taxonomy" id="5507"/>
    <lineage>
        <taxon>Eukaryota</taxon>
        <taxon>Fungi</taxon>
        <taxon>Dikarya</taxon>
        <taxon>Ascomycota</taxon>
        <taxon>Pezizomycotina</taxon>
        <taxon>Sordariomycetes</taxon>
        <taxon>Hypocreomycetidae</taxon>
        <taxon>Hypocreales</taxon>
        <taxon>Nectriaceae</taxon>
        <taxon>Fusarium</taxon>
        <taxon>Fusarium oxysporum species complex</taxon>
    </lineage>
</organism>
<reference evidence="3" key="1">
    <citation type="submission" date="2016-09" db="EMBL/GenBank/DDBJ databases">
        <authorList>
            <person name="Guldener U."/>
        </authorList>
    </citation>
    <scope>NUCLEOTIDE SEQUENCE [LARGE SCALE GENOMIC DNA]</scope>
    <source>
        <strain evidence="3">V64-1</strain>
    </source>
</reference>
<dbReference type="AlphaFoldDB" id="A0A2H3TVH7"/>
<sequence>MHAQRHHAKGQPEFFAAAATSSAADHLRKPHRIFESSQGADTDPSTDDFDRVKRPRLHYSAVPRAKVKIARELSLGLLINADFPFSFFTDPFFEQLIWQLNPHLSGQIPWSRQSISRLLDDMYKSKRD</sequence>
<evidence type="ECO:0000313" key="2">
    <source>
        <dbReference type="EMBL" id="SCO92614.1"/>
    </source>
</evidence>
<evidence type="ECO:0000256" key="1">
    <source>
        <dbReference type="SAM" id="MobiDB-lite"/>
    </source>
</evidence>
<name>A0A2H3TVH7_FUSOX</name>
<feature type="region of interest" description="Disordered" evidence="1">
    <location>
        <begin position="19"/>
        <end position="51"/>
    </location>
</feature>
<evidence type="ECO:0000313" key="3">
    <source>
        <dbReference type="Proteomes" id="UP000219369"/>
    </source>
</evidence>
<proteinExistence type="predicted"/>
<dbReference type="Proteomes" id="UP000219369">
    <property type="component" value="Unassembled WGS sequence"/>
</dbReference>
<gene>
    <name evidence="2" type="ORF">FRV6_16742</name>
</gene>
<dbReference type="EMBL" id="FMJY01000012">
    <property type="protein sequence ID" value="SCO92614.1"/>
    <property type="molecule type" value="Genomic_DNA"/>
</dbReference>
<dbReference type="OrthoDB" id="5148033at2759"/>
<dbReference type="VEuPathDB" id="FungiDB:FOC4_g10000170"/>
<dbReference type="VEuPathDB" id="FungiDB:FOMG_16668"/>
<dbReference type="VEuPathDB" id="FungiDB:FOZG_17661"/>